<dbReference type="WBParaSite" id="JU765_v2.g7385.t2">
    <property type="protein sequence ID" value="JU765_v2.g7385.t2"/>
    <property type="gene ID" value="JU765_v2.g7385"/>
</dbReference>
<evidence type="ECO:0000313" key="2">
    <source>
        <dbReference type="WBParaSite" id="JU765_v2.g7385.t2"/>
    </source>
</evidence>
<dbReference type="Proteomes" id="UP000887576">
    <property type="component" value="Unplaced"/>
</dbReference>
<organism evidence="1 2">
    <name type="scientific">Panagrolaimus sp. JU765</name>
    <dbReference type="NCBI Taxonomy" id="591449"/>
    <lineage>
        <taxon>Eukaryota</taxon>
        <taxon>Metazoa</taxon>
        <taxon>Ecdysozoa</taxon>
        <taxon>Nematoda</taxon>
        <taxon>Chromadorea</taxon>
        <taxon>Rhabditida</taxon>
        <taxon>Tylenchina</taxon>
        <taxon>Panagrolaimomorpha</taxon>
        <taxon>Panagrolaimoidea</taxon>
        <taxon>Panagrolaimidae</taxon>
        <taxon>Panagrolaimus</taxon>
    </lineage>
</organism>
<proteinExistence type="predicted"/>
<protein>
    <submittedName>
        <fullName evidence="2">Peptidase A1 domain-containing protein</fullName>
    </submittedName>
</protein>
<reference evidence="2" key="1">
    <citation type="submission" date="2022-11" db="UniProtKB">
        <authorList>
            <consortium name="WormBaseParasite"/>
        </authorList>
    </citation>
    <scope>IDENTIFICATION</scope>
</reference>
<evidence type="ECO:0000313" key="1">
    <source>
        <dbReference type="Proteomes" id="UP000887576"/>
    </source>
</evidence>
<accession>A0AC34RJF0</accession>
<name>A0AC34RJF0_9BILA</name>
<sequence length="417" mass="45780">MVSKSLGLILLALVAFNAVADAVYRVPMFKTSHPRSAYKNNLVAEYLKQKYVKGHKFNNLAFNEGLSDFENAQYYGTVDIGTPPKTFKILFDTGSSNLWVPCHGCPISNLACDLHTQFDCSASSTCTNTNQDFQIQYGSGSMSGKVVNDVVCFGSASSKYCTDKTQGFACAMQEPGLSFVAAKFDGILGMGWDTISVDNLSQPMDQIFNNKALCPEAVFAFWLNRDINGNTNGGEMTLCGTDPAHYIGDIAWEPLTATDYWRINIGGIKIKDTQITGAMSAIVDTGTSLMAGPTTQVQQIQKIIGAFEVVNGEYEVLCDLVKFLPTVHFTLGGVDFALEPNDYVLKVRQRQSLKKVSQFAFLDSWELTFQLQMVLSGFLETFSLENIILFSITETNVLDLPKQPLAAANKQIINFSS</sequence>